<dbReference type="Pfam" id="PF13193">
    <property type="entry name" value="AMP-binding_C"/>
    <property type="match status" value="1"/>
</dbReference>
<keyword evidence="2 5" id="KW-0436">Ligase</keyword>
<name>A0A1Y5SIN9_9RHOB</name>
<feature type="domain" description="AMP-dependent synthetase/ligase" evidence="3">
    <location>
        <begin position="29"/>
        <end position="392"/>
    </location>
</feature>
<dbReference type="Gene3D" id="3.30.300.30">
    <property type="match status" value="1"/>
</dbReference>
<dbReference type="SUPFAM" id="SSF56801">
    <property type="entry name" value="Acetyl-CoA synthetase-like"/>
    <property type="match status" value="1"/>
</dbReference>
<dbReference type="Pfam" id="PF00501">
    <property type="entry name" value="AMP-binding"/>
    <property type="match status" value="1"/>
</dbReference>
<proteinExistence type="inferred from homology"/>
<reference evidence="5 6" key="1">
    <citation type="submission" date="2017-03" db="EMBL/GenBank/DDBJ databases">
        <authorList>
            <person name="Afonso C.L."/>
            <person name="Miller P.J."/>
            <person name="Scott M.A."/>
            <person name="Spackman E."/>
            <person name="Goraichik I."/>
            <person name="Dimitrov K.M."/>
            <person name="Suarez D.L."/>
            <person name="Swayne D.E."/>
        </authorList>
    </citation>
    <scope>NUCLEOTIDE SEQUENCE [LARGE SCALE GENOMIC DNA]</scope>
    <source>
        <strain evidence="5 6">CECT 7639</strain>
    </source>
</reference>
<dbReference type="InterPro" id="IPR025110">
    <property type="entry name" value="AMP-bd_C"/>
</dbReference>
<dbReference type="InterPro" id="IPR045851">
    <property type="entry name" value="AMP-bd_C_sf"/>
</dbReference>
<dbReference type="InterPro" id="IPR000873">
    <property type="entry name" value="AMP-dep_synth/lig_dom"/>
</dbReference>
<accession>A0A1Y5SIN9</accession>
<dbReference type="EC" id="6.3.2.-" evidence="5"/>
<sequence length="537" mass="57710">MHDIALTRSEFPIQDDEVILETTVGGLLREVAQSAPDQLALVEVDETGANGRQWAYGALYQDAERIALALSTRYHPGERVCVWAPNIPEWVLLEYACALAGLTLVTANPAYQAQELAYVLEQSRSVALFRTASFRGNPMADIAAQAVQGLPNLRDVVDLEDWGALLAQGQISPQLPTVAPDDAAQIQYTSGTTGFPKGAVLGHRGITNNARFYAKRTGATPGAPWATMMPLFHTAGCGMAVLGALQSKSPLFLIKMFAPEPVLEVFEREKIAASGGVPTMVVAMLEVMKHRSFDLSALETFMSGGSMVAPDLVEKITSSLGCVFQTVYGQTECSPLVTQHHGTEPLEVIATTVGQPMPQTEVSIRSTGDNSVVAIGEVGEICVRGYCTMLKYNDNPEATAATIDTDGWLHTGDLGTMDAQGYVAVTGRVKEMIIRGGENLFPAEIENVLLTHASVAEVAVVGLPDDTWGEVVAAFIRPDEGFDVDPDVLKAHCREALAAIKTPVVWSKVNSFPLTGSGKIRKFSLRDSYLNGELHHV</sequence>
<dbReference type="Gene3D" id="3.40.50.980">
    <property type="match status" value="2"/>
</dbReference>
<dbReference type="EMBL" id="FWFO01000001">
    <property type="protein sequence ID" value="SLN41688.1"/>
    <property type="molecule type" value="Genomic_DNA"/>
</dbReference>
<dbReference type="AlphaFoldDB" id="A0A1Y5SIN9"/>
<dbReference type="InterPro" id="IPR020845">
    <property type="entry name" value="AMP-binding_CS"/>
</dbReference>
<dbReference type="Proteomes" id="UP000193077">
    <property type="component" value="Unassembled WGS sequence"/>
</dbReference>
<dbReference type="PANTHER" id="PTHR43201:SF5">
    <property type="entry name" value="MEDIUM-CHAIN ACYL-COA LIGASE ACSF2, MITOCHONDRIAL"/>
    <property type="match status" value="1"/>
</dbReference>
<protein>
    <submittedName>
        <fullName evidence="5">2,3-dihydroxybenzoate-AMP ligase</fullName>
        <ecNumber evidence="5">6.3.2.-</ecNumber>
    </submittedName>
</protein>
<evidence type="ECO:0000256" key="2">
    <source>
        <dbReference type="ARBA" id="ARBA00022598"/>
    </source>
</evidence>
<feature type="domain" description="AMP-binding enzyme C-terminal" evidence="4">
    <location>
        <begin position="444"/>
        <end position="519"/>
    </location>
</feature>
<dbReference type="PANTHER" id="PTHR43201">
    <property type="entry name" value="ACYL-COA SYNTHETASE"/>
    <property type="match status" value="1"/>
</dbReference>
<dbReference type="Gene3D" id="2.30.38.10">
    <property type="entry name" value="Luciferase, Domain 3"/>
    <property type="match status" value="1"/>
</dbReference>
<keyword evidence="6" id="KW-1185">Reference proteome</keyword>
<evidence type="ECO:0000256" key="1">
    <source>
        <dbReference type="ARBA" id="ARBA00006432"/>
    </source>
</evidence>
<dbReference type="GO" id="GO:0006631">
    <property type="term" value="P:fatty acid metabolic process"/>
    <property type="evidence" value="ECO:0007669"/>
    <property type="project" value="TreeGrafter"/>
</dbReference>
<gene>
    <name evidence="5" type="primary">dhbE_1</name>
    <name evidence="5" type="ORF">TRL7639_02137</name>
</gene>
<comment type="similarity">
    <text evidence="1">Belongs to the ATP-dependent AMP-binding enzyme family.</text>
</comment>
<evidence type="ECO:0000259" key="3">
    <source>
        <dbReference type="Pfam" id="PF00501"/>
    </source>
</evidence>
<dbReference type="PROSITE" id="PS00455">
    <property type="entry name" value="AMP_BINDING"/>
    <property type="match status" value="1"/>
</dbReference>
<dbReference type="GO" id="GO:0031956">
    <property type="term" value="F:medium-chain fatty acid-CoA ligase activity"/>
    <property type="evidence" value="ECO:0007669"/>
    <property type="project" value="TreeGrafter"/>
</dbReference>
<dbReference type="OrthoDB" id="9803968at2"/>
<dbReference type="RefSeq" id="WP_085795650.1">
    <property type="nucleotide sequence ID" value="NZ_FWFO01000001.1"/>
</dbReference>
<evidence type="ECO:0000313" key="6">
    <source>
        <dbReference type="Proteomes" id="UP000193077"/>
    </source>
</evidence>
<evidence type="ECO:0000259" key="4">
    <source>
        <dbReference type="Pfam" id="PF13193"/>
    </source>
</evidence>
<organism evidence="5 6">
    <name type="scientific">Falsiruegeria litorea R37</name>
    <dbReference type="NCBI Taxonomy" id="1200284"/>
    <lineage>
        <taxon>Bacteria</taxon>
        <taxon>Pseudomonadati</taxon>
        <taxon>Pseudomonadota</taxon>
        <taxon>Alphaproteobacteria</taxon>
        <taxon>Rhodobacterales</taxon>
        <taxon>Roseobacteraceae</taxon>
        <taxon>Falsiruegeria</taxon>
    </lineage>
</organism>
<evidence type="ECO:0000313" key="5">
    <source>
        <dbReference type="EMBL" id="SLN41688.1"/>
    </source>
</evidence>